<dbReference type="AlphaFoldDB" id="A0A7J7I8H0"/>
<name>A0A7J7I8H0_CAMSI</name>
<feature type="region of interest" description="Disordered" evidence="2">
    <location>
        <begin position="114"/>
        <end position="137"/>
    </location>
</feature>
<feature type="compositionally biased region" description="Acidic residues" evidence="2">
    <location>
        <begin position="119"/>
        <end position="137"/>
    </location>
</feature>
<evidence type="ECO:0000259" key="3">
    <source>
        <dbReference type="PROSITE" id="PS50089"/>
    </source>
</evidence>
<organism evidence="4 5">
    <name type="scientific">Camellia sinensis</name>
    <name type="common">Tea plant</name>
    <name type="synonym">Thea sinensis</name>
    <dbReference type="NCBI Taxonomy" id="4442"/>
    <lineage>
        <taxon>Eukaryota</taxon>
        <taxon>Viridiplantae</taxon>
        <taxon>Streptophyta</taxon>
        <taxon>Embryophyta</taxon>
        <taxon>Tracheophyta</taxon>
        <taxon>Spermatophyta</taxon>
        <taxon>Magnoliopsida</taxon>
        <taxon>eudicotyledons</taxon>
        <taxon>Gunneridae</taxon>
        <taxon>Pentapetalae</taxon>
        <taxon>asterids</taxon>
        <taxon>Ericales</taxon>
        <taxon>Theaceae</taxon>
        <taxon>Camellia</taxon>
    </lineage>
</organism>
<dbReference type="InterPro" id="IPR001841">
    <property type="entry name" value="Znf_RING"/>
</dbReference>
<dbReference type="PROSITE" id="PS50089">
    <property type="entry name" value="ZF_RING_2"/>
    <property type="match status" value="1"/>
</dbReference>
<dbReference type="GO" id="GO:0008270">
    <property type="term" value="F:zinc ion binding"/>
    <property type="evidence" value="ECO:0007669"/>
    <property type="project" value="UniProtKB-KW"/>
</dbReference>
<dbReference type="SUPFAM" id="SSF57850">
    <property type="entry name" value="RING/U-box"/>
    <property type="match status" value="1"/>
</dbReference>
<dbReference type="Gene3D" id="3.30.40.10">
    <property type="entry name" value="Zinc/RING finger domain, C3HC4 (zinc finger)"/>
    <property type="match status" value="1"/>
</dbReference>
<proteinExistence type="predicted"/>
<dbReference type="InterPro" id="IPR013083">
    <property type="entry name" value="Znf_RING/FYVE/PHD"/>
</dbReference>
<feature type="compositionally biased region" description="Basic and acidic residues" evidence="2">
    <location>
        <begin position="67"/>
        <end position="78"/>
    </location>
</feature>
<evidence type="ECO:0000256" key="1">
    <source>
        <dbReference type="PROSITE-ProRule" id="PRU00175"/>
    </source>
</evidence>
<dbReference type="PANTHER" id="PTHR47530:SF4">
    <property type="entry name" value="E3 UBIQUITIN LIGASE BIG BROTHER-RELATED"/>
    <property type="match status" value="1"/>
</dbReference>
<sequence>MLERVSSAQSSVIFTYPALLTVLQNARAGPCALFYCITVKQAFGNLGLLAGYGVKPIGAGNRSSKSKMNEEQEKRESRTTTTTTTPFIQLGQVDSDFALALSLQEQERAFTMLPTVESDREENEEGTASEEEDDQNEDYFDEDDAAFFLSQDIDAELAFSEGEDSNDYQIEEMEEDDVDPDELSYEELIALGETVGEENRGLSAEEISSCLSPYTRLPIDSKTTIDRCVICQVEYEEGEKLVALPCEHPYHSDCVSQWLLIKKVCPICNTEVSISSSNIAN</sequence>
<protein>
    <recommendedName>
        <fullName evidence="3">RING-type domain-containing protein</fullName>
    </recommendedName>
</protein>
<reference evidence="4 5" key="2">
    <citation type="submission" date="2020-07" db="EMBL/GenBank/DDBJ databases">
        <title>Genome assembly of wild tea tree DASZ reveals pedigree and selection history of tea varieties.</title>
        <authorList>
            <person name="Zhang W."/>
        </authorList>
    </citation>
    <scope>NUCLEOTIDE SEQUENCE [LARGE SCALE GENOMIC DNA]</scope>
    <source>
        <strain evidence="5">cv. G240</strain>
        <tissue evidence="4">Leaf</tissue>
    </source>
</reference>
<feature type="domain" description="RING-type" evidence="3">
    <location>
        <begin position="228"/>
        <end position="269"/>
    </location>
</feature>
<evidence type="ECO:0000256" key="2">
    <source>
        <dbReference type="SAM" id="MobiDB-lite"/>
    </source>
</evidence>
<keyword evidence="5" id="KW-1185">Reference proteome</keyword>
<dbReference type="Proteomes" id="UP000593564">
    <property type="component" value="Unassembled WGS sequence"/>
</dbReference>
<dbReference type="FunFam" id="3.30.40.10:FF:000417">
    <property type="entry name" value="E3 ubiquitin ligase BIG BROTHER-related"/>
    <property type="match status" value="1"/>
</dbReference>
<keyword evidence="1" id="KW-0862">Zinc</keyword>
<comment type="caution">
    <text evidence="4">The sequence shown here is derived from an EMBL/GenBank/DDBJ whole genome shotgun (WGS) entry which is preliminary data.</text>
</comment>
<dbReference type="InterPro" id="IPR043312">
    <property type="entry name" value="AtBBR-like"/>
</dbReference>
<reference evidence="5" key="1">
    <citation type="journal article" date="2020" name="Nat. Commun.">
        <title>Genome assembly of wild tea tree DASZ reveals pedigree and selection history of tea varieties.</title>
        <authorList>
            <person name="Zhang W."/>
            <person name="Zhang Y."/>
            <person name="Qiu H."/>
            <person name="Guo Y."/>
            <person name="Wan H."/>
            <person name="Zhang X."/>
            <person name="Scossa F."/>
            <person name="Alseekh S."/>
            <person name="Zhang Q."/>
            <person name="Wang P."/>
            <person name="Xu L."/>
            <person name="Schmidt M.H."/>
            <person name="Jia X."/>
            <person name="Li D."/>
            <person name="Zhu A."/>
            <person name="Guo F."/>
            <person name="Chen W."/>
            <person name="Ni D."/>
            <person name="Usadel B."/>
            <person name="Fernie A.R."/>
            <person name="Wen W."/>
        </authorList>
    </citation>
    <scope>NUCLEOTIDE SEQUENCE [LARGE SCALE GENOMIC DNA]</scope>
    <source>
        <strain evidence="5">cv. G240</strain>
    </source>
</reference>
<accession>A0A7J7I8H0</accession>
<dbReference type="EMBL" id="JACBKZ010000001">
    <property type="protein sequence ID" value="KAF5960684.1"/>
    <property type="molecule type" value="Genomic_DNA"/>
</dbReference>
<feature type="region of interest" description="Disordered" evidence="2">
    <location>
        <begin position="60"/>
        <end position="84"/>
    </location>
</feature>
<gene>
    <name evidence="4" type="ORF">HYC85_001893</name>
</gene>
<evidence type="ECO:0000313" key="5">
    <source>
        <dbReference type="Proteomes" id="UP000593564"/>
    </source>
</evidence>
<dbReference type="SMART" id="SM00184">
    <property type="entry name" value="RING"/>
    <property type="match status" value="1"/>
</dbReference>
<keyword evidence="1" id="KW-0479">Metal-binding</keyword>
<evidence type="ECO:0000313" key="4">
    <source>
        <dbReference type="EMBL" id="KAF5960684.1"/>
    </source>
</evidence>
<dbReference type="PANTHER" id="PTHR47530">
    <property type="entry name" value="E3 UBIQUITIN LIGASE BIG BROTHER-RELATED"/>
    <property type="match status" value="1"/>
</dbReference>
<dbReference type="Pfam" id="PF13639">
    <property type="entry name" value="zf-RING_2"/>
    <property type="match status" value="1"/>
</dbReference>
<keyword evidence="1" id="KW-0863">Zinc-finger</keyword>